<name>A0A2T7NCC4_POMCA</name>
<comment type="caution">
    <text evidence="2">The sequence shown here is derived from an EMBL/GenBank/DDBJ whole genome shotgun (WGS) entry which is preliminary data.</text>
</comment>
<gene>
    <name evidence="2" type="ORF">C0Q70_21376</name>
</gene>
<protein>
    <submittedName>
        <fullName evidence="2">Uncharacterized protein</fullName>
    </submittedName>
</protein>
<accession>A0A2T7NCC4</accession>
<organism evidence="2 3">
    <name type="scientific">Pomacea canaliculata</name>
    <name type="common">Golden apple snail</name>
    <dbReference type="NCBI Taxonomy" id="400727"/>
    <lineage>
        <taxon>Eukaryota</taxon>
        <taxon>Metazoa</taxon>
        <taxon>Spiralia</taxon>
        <taxon>Lophotrochozoa</taxon>
        <taxon>Mollusca</taxon>
        <taxon>Gastropoda</taxon>
        <taxon>Caenogastropoda</taxon>
        <taxon>Architaenioglossa</taxon>
        <taxon>Ampullarioidea</taxon>
        <taxon>Ampullariidae</taxon>
        <taxon>Pomacea</taxon>
    </lineage>
</organism>
<evidence type="ECO:0000313" key="2">
    <source>
        <dbReference type="EMBL" id="PVD18823.1"/>
    </source>
</evidence>
<sequence length="183" mass="20335">MAVVSTDTPTPASPTTDQPACHDACVKQEKLTANARPLSSLVVNSDKCEGWEAGGAGGRLGEGWGGRRREQIPQVDAGPDGEPLWMKRKRGLYDEASRHVHPECPSKQTLHIINPEETKPRKAKLSLGQDETQVPLIHLMRATITISSPRVLNYVHQIFLKRRCLFMSKLIFHTVRVNSFSFA</sequence>
<feature type="region of interest" description="Disordered" evidence="1">
    <location>
        <begin position="1"/>
        <end position="20"/>
    </location>
</feature>
<feature type="compositionally biased region" description="Low complexity" evidence="1">
    <location>
        <begin position="1"/>
        <end position="19"/>
    </location>
</feature>
<evidence type="ECO:0000256" key="1">
    <source>
        <dbReference type="SAM" id="MobiDB-lite"/>
    </source>
</evidence>
<dbReference type="AlphaFoldDB" id="A0A2T7NCC4"/>
<reference evidence="2 3" key="1">
    <citation type="submission" date="2018-04" db="EMBL/GenBank/DDBJ databases">
        <title>The genome of golden apple snail Pomacea canaliculata provides insight into stress tolerance and invasive adaptation.</title>
        <authorList>
            <person name="Liu C."/>
            <person name="Liu B."/>
            <person name="Ren Y."/>
            <person name="Zhang Y."/>
            <person name="Wang H."/>
            <person name="Li S."/>
            <person name="Jiang F."/>
            <person name="Yin L."/>
            <person name="Zhang G."/>
            <person name="Qian W."/>
            <person name="Fan W."/>
        </authorList>
    </citation>
    <scope>NUCLEOTIDE SEQUENCE [LARGE SCALE GENOMIC DNA]</scope>
    <source>
        <strain evidence="2">SZHN2017</strain>
        <tissue evidence="2">Muscle</tissue>
    </source>
</reference>
<dbReference type="Proteomes" id="UP000245119">
    <property type="component" value="Linkage Group LG14"/>
</dbReference>
<dbReference type="EMBL" id="PZQS01000014">
    <property type="protein sequence ID" value="PVD18823.1"/>
    <property type="molecule type" value="Genomic_DNA"/>
</dbReference>
<evidence type="ECO:0000313" key="3">
    <source>
        <dbReference type="Proteomes" id="UP000245119"/>
    </source>
</evidence>
<proteinExistence type="predicted"/>
<keyword evidence="3" id="KW-1185">Reference proteome</keyword>